<gene>
    <name evidence="2" type="ORF">PSM7751_02706</name>
</gene>
<evidence type="ECO:0000313" key="2">
    <source>
        <dbReference type="EMBL" id="SLN55190.1"/>
    </source>
</evidence>
<sequence>MGATDRPSLFGDLFLSAGAMKAGTTWLFSVLEQHPDLHFSPEKELHYFYHRYVDSRQLSDRNRLRLAKDRYLDRFDPERANPDRVRLNLHWVAAYLSRPVDDLWYRNLFTRPRGERYACDFSNLYAHLPAEAWPRIRADCSRLRVIYTLRDPVKRLWSHVKFHLQVTGQLDRLATWSPAQVDRFLRQDFIWSNAEYGAALRRMRAGLPEECFLPLFYEEMRADPRASLRRIETFLGLSHVDYPEALIARQVNASAALPMPDFFPDLVARDVARIAEELRAEGLVLPESWGL</sequence>
<dbReference type="OrthoDB" id="981508at2"/>
<dbReference type="EMBL" id="FWFN01000005">
    <property type="protein sequence ID" value="SLN55190.1"/>
    <property type="molecule type" value="Genomic_DNA"/>
</dbReference>
<reference evidence="2 3" key="1">
    <citation type="submission" date="2017-03" db="EMBL/GenBank/DDBJ databases">
        <authorList>
            <person name="Afonso C.L."/>
            <person name="Miller P.J."/>
            <person name="Scott M.A."/>
            <person name="Spackman E."/>
            <person name="Goraichik I."/>
            <person name="Dimitrov K.M."/>
            <person name="Suarez D.L."/>
            <person name="Swayne D.E."/>
        </authorList>
    </citation>
    <scope>NUCLEOTIDE SEQUENCE [LARGE SCALE GENOMIC DNA]</scope>
    <source>
        <strain evidence="2 3">CECT 7751</strain>
    </source>
</reference>
<dbReference type="Gene3D" id="3.40.50.300">
    <property type="entry name" value="P-loop containing nucleotide triphosphate hydrolases"/>
    <property type="match status" value="1"/>
</dbReference>
<dbReference type="Proteomes" id="UP000193963">
    <property type="component" value="Unassembled WGS sequence"/>
</dbReference>
<dbReference type="PANTHER" id="PTHR10605:SF56">
    <property type="entry name" value="BIFUNCTIONAL HEPARAN SULFATE N-DEACETYLASE_N-SULFOTRANSFERASE"/>
    <property type="match status" value="1"/>
</dbReference>
<accession>A0A1X6ZLH5</accession>
<dbReference type="InterPro" id="IPR027417">
    <property type="entry name" value="P-loop_NTPase"/>
</dbReference>
<name>A0A1X6ZLH5_9RHOB</name>
<dbReference type="AlphaFoldDB" id="A0A1X6ZLH5"/>
<dbReference type="PANTHER" id="PTHR10605">
    <property type="entry name" value="HEPARAN SULFATE SULFOTRANSFERASE"/>
    <property type="match status" value="1"/>
</dbReference>
<dbReference type="SUPFAM" id="SSF52540">
    <property type="entry name" value="P-loop containing nucleoside triphosphate hydrolases"/>
    <property type="match status" value="1"/>
</dbReference>
<dbReference type="InterPro" id="IPR037359">
    <property type="entry name" value="NST/OST"/>
</dbReference>
<evidence type="ECO:0000313" key="3">
    <source>
        <dbReference type="Proteomes" id="UP000193963"/>
    </source>
</evidence>
<organism evidence="2 3">
    <name type="scientific">Pseudooceanicola marinus</name>
    <dbReference type="NCBI Taxonomy" id="396013"/>
    <lineage>
        <taxon>Bacteria</taxon>
        <taxon>Pseudomonadati</taxon>
        <taxon>Pseudomonadota</taxon>
        <taxon>Alphaproteobacteria</taxon>
        <taxon>Rhodobacterales</taxon>
        <taxon>Paracoccaceae</taxon>
        <taxon>Pseudooceanicola</taxon>
    </lineage>
</organism>
<proteinExistence type="predicted"/>
<dbReference type="GO" id="GO:0008146">
    <property type="term" value="F:sulfotransferase activity"/>
    <property type="evidence" value="ECO:0007669"/>
    <property type="project" value="InterPro"/>
</dbReference>
<dbReference type="RefSeq" id="WP_085888740.1">
    <property type="nucleotide sequence ID" value="NZ_FWFN01000005.1"/>
</dbReference>
<keyword evidence="1 2" id="KW-0808">Transferase</keyword>
<protein>
    <submittedName>
        <fullName evidence="2">Sulfotransferase domain protein</fullName>
    </submittedName>
</protein>
<keyword evidence="3" id="KW-1185">Reference proteome</keyword>
<dbReference type="Pfam" id="PF13469">
    <property type="entry name" value="Sulfotransfer_3"/>
    <property type="match status" value="1"/>
</dbReference>
<evidence type="ECO:0000256" key="1">
    <source>
        <dbReference type="ARBA" id="ARBA00022679"/>
    </source>
</evidence>